<dbReference type="AlphaFoldDB" id="A0A0A8ZX75"/>
<reference evidence="1" key="1">
    <citation type="submission" date="2014-09" db="EMBL/GenBank/DDBJ databases">
        <authorList>
            <person name="Magalhaes I.L.F."/>
            <person name="Oliveira U."/>
            <person name="Santos F.R."/>
            <person name="Vidigal T.H.D.A."/>
            <person name="Brescovit A.D."/>
            <person name="Santos A.J."/>
        </authorList>
    </citation>
    <scope>NUCLEOTIDE SEQUENCE</scope>
    <source>
        <tissue evidence="1">Shoot tissue taken approximately 20 cm above the soil surface</tissue>
    </source>
</reference>
<sequence>MFVRSDVFIELTNWPILFQVLLRVAYLCTQPHVSSASR</sequence>
<evidence type="ECO:0000313" key="1">
    <source>
        <dbReference type="EMBL" id="JAD39392.1"/>
    </source>
</evidence>
<protein>
    <submittedName>
        <fullName evidence="1">Uncharacterized protein</fullName>
    </submittedName>
</protein>
<organism evidence="1">
    <name type="scientific">Arundo donax</name>
    <name type="common">Giant reed</name>
    <name type="synonym">Donax arundinaceus</name>
    <dbReference type="NCBI Taxonomy" id="35708"/>
    <lineage>
        <taxon>Eukaryota</taxon>
        <taxon>Viridiplantae</taxon>
        <taxon>Streptophyta</taxon>
        <taxon>Embryophyta</taxon>
        <taxon>Tracheophyta</taxon>
        <taxon>Spermatophyta</taxon>
        <taxon>Magnoliopsida</taxon>
        <taxon>Liliopsida</taxon>
        <taxon>Poales</taxon>
        <taxon>Poaceae</taxon>
        <taxon>PACMAD clade</taxon>
        <taxon>Arundinoideae</taxon>
        <taxon>Arundineae</taxon>
        <taxon>Arundo</taxon>
    </lineage>
</organism>
<dbReference type="EMBL" id="GBRH01258503">
    <property type="protein sequence ID" value="JAD39392.1"/>
    <property type="molecule type" value="Transcribed_RNA"/>
</dbReference>
<proteinExistence type="predicted"/>
<name>A0A0A8ZX75_ARUDO</name>
<reference evidence="1" key="2">
    <citation type="journal article" date="2015" name="Data Brief">
        <title>Shoot transcriptome of the giant reed, Arundo donax.</title>
        <authorList>
            <person name="Barrero R.A."/>
            <person name="Guerrero F.D."/>
            <person name="Moolhuijzen P."/>
            <person name="Goolsby J.A."/>
            <person name="Tidwell J."/>
            <person name="Bellgard S.E."/>
            <person name="Bellgard M.I."/>
        </authorList>
    </citation>
    <scope>NUCLEOTIDE SEQUENCE</scope>
    <source>
        <tissue evidence="1">Shoot tissue taken approximately 20 cm above the soil surface</tissue>
    </source>
</reference>
<accession>A0A0A8ZX75</accession>